<dbReference type="RefSeq" id="WP_012544359.1">
    <property type="nucleotide sequence ID" value="NC_011295.1"/>
</dbReference>
<proteinExistence type="inferred from homology"/>
<evidence type="ECO:0000313" key="3">
    <source>
        <dbReference type="EMBL" id="ACI17707.1"/>
    </source>
</evidence>
<dbReference type="PANTHER" id="PTHR37313:SF4">
    <property type="entry name" value="CONSERVED MEMBRANE PROTEIN-RELATED"/>
    <property type="match status" value="1"/>
</dbReference>
<dbReference type="Pfam" id="PF05949">
    <property type="entry name" value="DUF881"/>
    <property type="match status" value="1"/>
</dbReference>
<dbReference type="InterPro" id="IPR010273">
    <property type="entry name" value="DUF881"/>
</dbReference>
<dbReference type="STRING" id="309798.COPRO5265_0679"/>
<dbReference type="GO" id="GO:0005886">
    <property type="term" value="C:plasma membrane"/>
    <property type="evidence" value="ECO:0007669"/>
    <property type="project" value="TreeGrafter"/>
</dbReference>
<name>B5Y8D0_COPPD</name>
<dbReference type="AlphaFoldDB" id="B5Y8D0"/>
<protein>
    <recommendedName>
        <fullName evidence="5">Division initiation protein</fullName>
    </recommendedName>
</protein>
<dbReference type="HOGENOM" id="CLU_040273_4_0_9"/>
<sequence>MKRASYWIILLLTLFICFILGYQRSVVARSSYVLTSRKGQLIAQIEQKENDLNRLKEEVQSLTEEVASFPQVTPSTELEVKLAEQEEKLGFSELKGPGIIITLADSKQKPKPDDDPNYYIVHDWQIRNLVRFLLGVGADGVAVNDQRIVFNSEIVCAGPIIIVNGQRLSPPYRIFVVGDPKLLQEKLESFPDLELLKALRDTYGLVFQLETSPSVSLPGRPVEVLMSAK</sequence>
<organism evidence="3 4">
    <name type="scientific">Coprothermobacter proteolyticus (strain ATCC 35245 / DSM 5265 / OCM 4 / BT)</name>
    <dbReference type="NCBI Taxonomy" id="309798"/>
    <lineage>
        <taxon>Bacteria</taxon>
        <taxon>Pseudomonadati</taxon>
        <taxon>Coprothermobacterota</taxon>
        <taxon>Coprothermobacteria</taxon>
        <taxon>Coprothermobacterales</taxon>
        <taxon>Coprothermobacteraceae</taxon>
        <taxon>Coprothermobacter</taxon>
    </lineage>
</organism>
<gene>
    <name evidence="3" type="ordered locus">COPRO5265_0679</name>
</gene>
<dbReference type="Gene3D" id="3.30.70.1880">
    <property type="entry name" value="Protein of unknown function DUF881"/>
    <property type="match status" value="1"/>
</dbReference>
<evidence type="ECO:0000256" key="1">
    <source>
        <dbReference type="ARBA" id="ARBA00009108"/>
    </source>
</evidence>
<dbReference type="PANTHER" id="PTHR37313">
    <property type="entry name" value="UPF0749 PROTEIN RV1825"/>
    <property type="match status" value="1"/>
</dbReference>
<dbReference type="EMBL" id="CP001145">
    <property type="protein sequence ID" value="ACI17707.1"/>
    <property type="molecule type" value="Genomic_DNA"/>
</dbReference>
<evidence type="ECO:0000256" key="2">
    <source>
        <dbReference type="SAM" id="Coils"/>
    </source>
</evidence>
<reference evidence="3 4" key="2">
    <citation type="journal article" date="2014" name="Genome Announc.">
        <title>Complete Genome Sequence of Coprothermobacter proteolyticus DSM 5265.</title>
        <authorList>
            <person name="Alexiev A."/>
            <person name="Coil D.A."/>
            <person name="Badger J.H."/>
            <person name="Enticknap J."/>
            <person name="Ward N."/>
            <person name="Robb F.T."/>
            <person name="Eisen J.A."/>
        </authorList>
    </citation>
    <scope>NUCLEOTIDE SEQUENCE [LARGE SCALE GENOMIC DNA]</scope>
    <source>
        <strain evidence="4">ATCC 35245 / DSM 5265 / OCM 4 / BT</strain>
    </source>
</reference>
<evidence type="ECO:0008006" key="5">
    <source>
        <dbReference type="Google" id="ProtNLM"/>
    </source>
</evidence>
<dbReference type="eggNOG" id="COG3879">
    <property type="taxonomic scope" value="Bacteria"/>
</dbReference>
<reference evidence="4" key="1">
    <citation type="submission" date="2008-08" db="EMBL/GenBank/DDBJ databases">
        <title>The complete genome sequence of Coprothermobacter proteolyticus strain ATCC 5245 / DSM 5265 / BT.</title>
        <authorList>
            <person name="Dodson R.J."/>
            <person name="Durkin A.S."/>
            <person name="Wu M."/>
            <person name="Eisen J."/>
            <person name="Sutton G."/>
        </authorList>
    </citation>
    <scope>NUCLEOTIDE SEQUENCE [LARGE SCALE GENOMIC DNA]</scope>
    <source>
        <strain evidence="4">ATCC 35245 / DSM 5265 / OCM 4 / BT</strain>
    </source>
</reference>
<dbReference type="Proteomes" id="UP000001732">
    <property type="component" value="Chromosome"/>
</dbReference>
<keyword evidence="2" id="KW-0175">Coiled coil</keyword>
<dbReference type="OrthoDB" id="9776196at2"/>
<keyword evidence="4" id="KW-1185">Reference proteome</keyword>
<comment type="similarity">
    <text evidence="1">Belongs to the UPF0749 family.</text>
</comment>
<feature type="coiled-coil region" evidence="2">
    <location>
        <begin position="38"/>
        <end position="65"/>
    </location>
</feature>
<dbReference type="KEGG" id="cpo:COPRO5265_0679"/>
<evidence type="ECO:0000313" key="4">
    <source>
        <dbReference type="Proteomes" id="UP000001732"/>
    </source>
</evidence>
<accession>B5Y8D0</accession>